<gene>
    <name evidence="2" type="ORF">K437DRAFT_22525</name>
</gene>
<dbReference type="HOGENOM" id="CLU_2265572_0_0_1"/>
<dbReference type="RefSeq" id="XP_013240753.1">
    <property type="nucleotide sequence ID" value="XM_013385299.1"/>
</dbReference>
<protein>
    <submittedName>
        <fullName evidence="2">Uncharacterized protein</fullName>
    </submittedName>
</protein>
<accession>A0A066VAR5</accession>
<reference evidence="2 3" key="1">
    <citation type="submission" date="2014-05" db="EMBL/GenBank/DDBJ databases">
        <title>Draft genome sequence of a rare smut relative, Tilletiaria anomala UBC 951.</title>
        <authorList>
            <consortium name="DOE Joint Genome Institute"/>
            <person name="Toome M."/>
            <person name="Kuo A."/>
            <person name="Henrissat B."/>
            <person name="Lipzen A."/>
            <person name="Tritt A."/>
            <person name="Yoshinaga Y."/>
            <person name="Zane M."/>
            <person name="Barry K."/>
            <person name="Grigoriev I.V."/>
            <person name="Spatafora J.W."/>
            <person name="Aimea M.C."/>
        </authorList>
    </citation>
    <scope>NUCLEOTIDE SEQUENCE [LARGE SCALE GENOMIC DNA]</scope>
    <source>
        <strain evidence="2 3">UBC 951</strain>
    </source>
</reference>
<keyword evidence="3" id="KW-1185">Reference proteome</keyword>
<comment type="caution">
    <text evidence="2">The sequence shown here is derived from an EMBL/GenBank/DDBJ whole genome shotgun (WGS) entry which is preliminary data.</text>
</comment>
<evidence type="ECO:0000256" key="1">
    <source>
        <dbReference type="SAM" id="MobiDB-lite"/>
    </source>
</evidence>
<organism evidence="2 3">
    <name type="scientific">Tilletiaria anomala (strain ATCC 24038 / CBS 436.72 / UBC 951)</name>
    <dbReference type="NCBI Taxonomy" id="1037660"/>
    <lineage>
        <taxon>Eukaryota</taxon>
        <taxon>Fungi</taxon>
        <taxon>Dikarya</taxon>
        <taxon>Basidiomycota</taxon>
        <taxon>Ustilaginomycotina</taxon>
        <taxon>Exobasidiomycetes</taxon>
        <taxon>Georgefischeriales</taxon>
        <taxon>Tilletiariaceae</taxon>
        <taxon>Tilletiaria</taxon>
    </lineage>
</organism>
<dbReference type="InParanoid" id="A0A066VAR5"/>
<dbReference type="Proteomes" id="UP000027361">
    <property type="component" value="Unassembled WGS sequence"/>
</dbReference>
<sequence>MFGTALRTFTARSTLRAPPPSGSILTSVSISNVKPSPTIARPKRVAMMPLSSAFIQEHHSGGERSMASDEPQLPSSSADASPLPEGLTAGSLSATGKVSKFYD</sequence>
<proteinExistence type="predicted"/>
<dbReference type="EMBL" id="JMSN01000116">
    <property type="protein sequence ID" value="KDN38576.1"/>
    <property type="molecule type" value="Genomic_DNA"/>
</dbReference>
<evidence type="ECO:0000313" key="3">
    <source>
        <dbReference type="Proteomes" id="UP000027361"/>
    </source>
</evidence>
<dbReference type="AlphaFoldDB" id="A0A066VAR5"/>
<name>A0A066VAR5_TILAU</name>
<feature type="compositionally biased region" description="Low complexity" evidence="1">
    <location>
        <begin position="71"/>
        <end position="84"/>
    </location>
</feature>
<evidence type="ECO:0000313" key="2">
    <source>
        <dbReference type="EMBL" id="KDN38576.1"/>
    </source>
</evidence>
<dbReference type="GeneID" id="25262513"/>
<feature type="region of interest" description="Disordered" evidence="1">
    <location>
        <begin position="55"/>
        <end position="103"/>
    </location>
</feature>
<feature type="region of interest" description="Disordered" evidence="1">
    <location>
        <begin position="1"/>
        <end position="25"/>
    </location>
</feature>